<accession>A0AA97FIZ2</accession>
<reference evidence="1 2" key="1">
    <citation type="submission" date="2023-02" db="EMBL/GenBank/DDBJ databases">
        <title>Microbacterium betulae sp. nov., isolated from birch wood.</title>
        <authorList>
            <person name="Pasciak M."/>
            <person name="Pawlik K.J."/>
            <person name="Martynowski D."/>
            <person name="Laczmanski L."/>
            <person name="Ciekot J."/>
            <person name="Szponar B."/>
            <person name="Wojcik-Fatla A."/>
            <person name="Mackiewicz B."/>
            <person name="Farian E."/>
            <person name="Cholewa G."/>
            <person name="Cholewa A."/>
            <person name="Dutkiewicz J."/>
        </authorList>
    </citation>
    <scope>NUCLEOTIDE SEQUENCE [LARGE SCALE GENOMIC DNA]</scope>
    <source>
        <strain evidence="1 2">AB</strain>
    </source>
</reference>
<dbReference type="Proteomes" id="UP001305498">
    <property type="component" value="Chromosome"/>
</dbReference>
<dbReference type="RefSeq" id="WP_317140392.1">
    <property type="nucleotide sequence ID" value="NZ_CP118157.1"/>
</dbReference>
<evidence type="ECO:0000313" key="1">
    <source>
        <dbReference type="EMBL" id="WOF23920.1"/>
    </source>
</evidence>
<name>A0AA97FIZ2_9MICO</name>
<dbReference type="KEGG" id="mbet:N8K70_04350"/>
<proteinExistence type="predicted"/>
<dbReference type="SUPFAM" id="SSF54427">
    <property type="entry name" value="NTF2-like"/>
    <property type="match status" value="1"/>
</dbReference>
<dbReference type="InterPro" id="IPR032710">
    <property type="entry name" value="NTF2-like_dom_sf"/>
</dbReference>
<evidence type="ECO:0000313" key="2">
    <source>
        <dbReference type="Proteomes" id="UP001305498"/>
    </source>
</evidence>
<organism evidence="1 2">
    <name type="scientific">Microbacterium betulae</name>
    <dbReference type="NCBI Taxonomy" id="2981139"/>
    <lineage>
        <taxon>Bacteria</taxon>
        <taxon>Bacillati</taxon>
        <taxon>Actinomycetota</taxon>
        <taxon>Actinomycetes</taxon>
        <taxon>Micrococcales</taxon>
        <taxon>Microbacteriaceae</taxon>
        <taxon>Microbacterium</taxon>
    </lineage>
</organism>
<keyword evidence="2" id="KW-1185">Reference proteome</keyword>
<dbReference type="Gene3D" id="3.10.450.50">
    <property type="match status" value="1"/>
</dbReference>
<dbReference type="EMBL" id="CP118157">
    <property type="protein sequence ID" value="WOF23920.1"/>
    <property type="molecule type" value="Genomic_DNA"/>
</dbReference>
<protein>
    <submittedName>
        <fullName evidence="1">Nuclear transport factor 2 family protein</fullName>
    </submittedName>
</protein>
<sequence length="109" mass="11501">MSAHELPAAAQRFIGATNAEDCVGLLAAFADHGVVDDFGRLFTGHEQIGEWSDRENIGTHNRITVQRVTRTPGGTLANITVTGDGYNGGGTFAFGLDTDGLINILTIRG</sequence>
<gene>
    <name evidence="1" type="ORF">N8K70_04350</name>
</gene>
<dbReference type="AlphaFoldDB" id="A0AA97FIZ2"/>